<evidence type="ECO:0000313" key="9">
    <source>
        <dbReference type="EMBL" id="RUT29690.1"/>
    </source>
</evidence>
<sequence>MIHIDQMTPSDLHDLMNAFGQDVWNLAYILTRRHDLADDIVQDVFLKAYSSIHTFRGHSAIKTWLLSITRNTSINYLRSAFVRKVTLFEWINTKESSPSAEQKVMEYTFSSEIWDTVLKLPIKLREVLILHAKYEMTTKEIAAMLQLSEGTVKSRLFRAHGRMAAYRKESALYE</sequence>
<dbReference type="EMBL" id="RZNX01000006">
    <property type="protein sequence ID" value="RUT29690.1"/>
    <property type="molecule type" value="Genomic_DNA"/>
</dbReference>
<comment type="caution">
    <text evidence="9">The sequence shown here is derived from an EMBL/GenBank/DDBJ whole genome shotgun (WGS) entry which is preliminary data.</text>
</comment>
<organism evidence="9 10">
    <name type="scientific">Paenibacillus zeisoli</name>
    <dbReference type="NCBI Taxonomy" id="2496267"/>
    <lineage>
        <taxon>Bacteria</taxon>
        <taxon>Bacillati</taxon>
        <taxon>Bacillota</taxon>
        <taxon>Bacilli</taxon>
        <taxon>Bacillales</taxon>
        <taxon>Paenibacillaceae</taxon>
        <taxon>Paenibacillus</taxon>
    </lineage>
</organism>
<feature type="domain" description="RNA polymerase sigma-70 region 2" evidence="7">
    <location>
        <begin position="16"/>
        <end position="79"/>
    </location>
</feature>
<dbReference type="NCBIfam" id="TIGR02937">
    <property type="entry name" value="sigma70-ECF"/>
    <property type="match status" value="1"/>
</dbReference>
<keyword evidence="5 6" id="KW-0804">Transcription</keyword>
<dbReference type="Pfam" id="PF08281">
    <property type="entry name" value="Sigma70_r4_2"/>
    <property type="match status" value="1"/>
</dbReference>
<dbReference type="Gene3D" id="1.10.1740.10">
    <property type="match status" value="1"/>
</dbReference>
<dbReference type="GO" id="GO:0003677">
    <property type="term" value="F:DNA binding"/>
    <property type="evidence" value="ECO:0007669"/>
    <property type="project" value="UniProtKB-KW"/>
</dbReference>
<dbReference type="Gene3D" id="1.10.10.10">
    <property type="entry name" value="Winged helix-like DNA-binding domain superfamily/Winged helix DNA-binding domain"/>
    <property type="match status" value="1"/>
</dbReference>
<evidence type="ECO:0000256" key="2">
    <source>
        <dbReference type="ARBA" id="ARBA00023015"/>
    </source>
</evidence>
<evidence type="ECO:0000259" key="8">
    <source>
        <dbReference type="Pfam" id="PF08281"/>
    </source>
</evidence>
<dbReference type="InterPro" id="IPR007627">
    <property type="entry name" value="RNA_pol_sigma70_r2"/>
</dbReference>
<dbReference type="PANTHER" id="PTHR43133">
    <property type="entry name" value="RNA POLYMERASE ECF-TYPE SIGMA FACTO"/>
    <property type="match status" value="1"/>
</dbReference>
<dbReference type="InterPro" id="IPR013324">
    <property type="entry name" value="RNA_pol_sigma_r3/r4-like"/>
</dbReference>
<feature type="domain" description="RNA polymerase sigma factor 70 region 4 type 2" evidence="8">
    <location>
        <begin position="112"/>
        <end position="159"/>
    </location>
</feature>
<dbReference type="OrthoDB" id="9794508at2"/>
<dbReference type="GO" id="GO:0016987">
    <property type="term" value="F:sigma factor activity"/>
    <property type="evidence" value="ECO:0007669"/>
    <property type="project" value="UniProtKB-KW"/>
</dbReference>
<evidence type="ECO:0000256" key="6">
    <source>
        <dbReference type="RuleBase" id="RU000716"/>
    </source>
</evidence>
<evidence type="ECO:0000256" key="4">
    <source>
        <dbReference type="ARBA" id="ARBA00023125"/>
    </source>
</evidence>
<keyword evidence="2 6" id="KW-0805">Transcription regulation</keyword>
<dbReference type="Pfam" id="PF04542">
    <property type="entry name" value="Sigma70_r2"/>
    <property type="match status" value="1"/>
</dbReference>
<accession>A0A433X6D4</accession>
<dbReference type="InterPro" id="IPR039425">
    <property type="entry name" value="RNA_pol_sigma-70-like"/>
</dbReference>
<dbReference type="SUPFAM" id="SSF88659">
    <property type="entry name" value="Sigma3 and sigma4 domains of RNA polymerase sigma factors"/>
    <property type="match status" value="1"/>
</dbReference>
<evidence type="ECO:0000256" key="3">
    <source>
        <dbReference type="ARBA" id="ARBA00023082"/>
    </source>
</evidence>
<proteinExistence type="inferred from homology"/>
<keyword evidence="3 6" id="KW-0731">Sigma factor</keyword>
<dbReference type="InterPro" id="IPR013249">
    <property type="entry name" value="RNA_pol_sigma70_r4_t2"/>
</dbReference>
<keyword evidence="4 6" id="KW-0238">DNA-binding</keyword>
<dbReference type="GO" id="GO:0006950">
    <property type="term" value="P:response to stress"/>
    <property type="evidence" value="ECO:0007669"/>
    <property type="project" value="UniProtKB-ARBA"/>
</dbReference>
<comment type="similarity">
    <text evidence="1 6">Belongs to the sigma-70 factor family. ECF subfamily.</text>
</comment>
<dbReference type="InterPro" id="IPR036388">
    <property type="entry name" value="WH-like_DNA-bd_sf"/>
</dbReference>
<dbReference type="InterPro" id="IPR000838">
    <property type="entry name" value="RNA_pol_sigma70_ECF_CS"/>
</dbReference>
<evidence type="ECO:0000313" key="10">
    <source>
        <dbReference type="Proteomes" id="UP000272464"/>
    </source>
</evidence>
<protein>
    <recommendedName>
        <fullName evidence="6">RNA polymerase sigma factor</fullName>
    </recommendedName>
</protein>
<evidence type="ECO:0000259" key="7">
    <source>
        <dbReference type="Pfam" id="PF04542"/>
    </source>
</evidence>
<dbReference type="SUPFAM" id="SSF88946">
    <property type="entry name" value="Sigma2 domain of RNA polymerase sigma factors"/>
    <property type="match status" value="1"/>
</dbReference>
<dbReference type="InterPro" id="IPR014284">
    <property type="entry name" value="RNA_pol_sigma-70_dom"/>
</dbReference>
<dbReference type="AlphaFoldDB" id="A0A433X6D4"/>
<dbReference type="Proteomes" id="UP000272464">
    <property type="component" value="Unassembled WGS sequence"/>
</dbReference>
<dbReference type="GO" id="GO:0006352">
    <property type="term" value="P:DNA-templated transcription initiation"/>
    <property type="evidence" value="ECO:0007669"/>
    <property type="project" value="InterPro"/>
</dbReference>
<keyword evidence="10" id="KW-1185">Reference proteome</keyword>
<evidence type="ECO:0000256" key="5">
    <source>
        <dbReference type="ARBA" id="ARBA00023163"/>
    </source>
</evidence>
<dbReference type="InterPro" id="IPR013325">
    <property type="entry name" value="RNA_pol_sigma_r2"/>
</dbReference>
<gene>
    <name evidence="9" type="ORF">EJP77_14915</name>
</gene>
<evidence type="ECO:0000256" key="1">
    <source>
        <dbReference type="ARBA" id="ARBA00010641"/>
    </source>
</evidence>
<name>A0A433X6D4_9BACL</name>
<reference evidence="9 10" key="1">
    <citation type="submission" date="2018-12" db="EMBL/GenBank/DDBJ databases">
        <authorList>
            <person name="Sun L."/>
            <person name="Chen Z."/>
        </authorList>
    </citation>
    <scope>NUCLEOTIDE SEQUENCE [LARGE SCALE GENOMIC DNA]</scope>
    <source>
        <strain evidence="9 10">3-5-3</strain>
    </source>
</reference>
<dbReference type="PANTHER" id="PTHR43133:SF46">
    <property type="entry name" value="RNA POLYMERASE SIGMA-70 FACTOR ECF SUBFAMILY"/>
    <property type="match status" value="1"/>
</dbReference>
<dbReference type="PROSITE" id="PS01063">
    <property type="entry name" value="SIGMA70_ECF"/>
    <property type="match status" value="1"/>
</dbReference>
<dbReference type="CDD" id="cd06171">
    <property type="entry name" value="Sigma70_r4"/>
    <property type="match status" value="1"/>
</dbReference>